<dbReference type="InterPro" id="IPR033992">
    <property type="entry name" value="NKR-like_CTLD"/>
</dbReference>
<reference evidence="8" key="1">
    <citation type="submission" date="2025-08" db="UniProtKB">
        <authorList>
            <consortium name="Ensembl"/>
        </authorList>
    </citation>
    <scope>IDENTIFICATION</scope>
</reference>
<dbReference type="GO" id="GO:0042269">
    <property type="term" value="P:regulation of natural killer cell mediated cytotoxicity"/>
    <property type="evidence" value="ECO:0007669"/>
    <property type="project" value="TreeGrafter"/>
</dbReference>
<protein>
    <recommendedName>
        <fullName evidence="7">C-type lectin domain-containing protein</fullName>
    </recommendedName>
</protein>
<dbReference type="SMART" id="SM00034">
    <property type="entry name" value="CLECT"/>
    <property type="match status" value="1"/>
</dbReference>
<dbReference type="InterPro" id="IPR016187">
    <property type="entry name" value="CTDL_fold"/>
</dbReference>
<feature type="domain" description="C-type lectin" evidence="7">
    <location>
        <begin position="88"/>
        <end position="197"/>
    </location>
</feature>
<evidence type="ECO:0000256" key="6">
    <source>
        <dbReference type="SAM" id="MobiDB-lite"/>
    </source>
</evidence>
<dbReference type="CDD" id="cd03593">
    <property type="entry name" value="CLECT_NK_receptors_like"/>
    <property type="match status" value="1"/>
</dbReference>
<dbReference type="InterPro" id="IPR016186">
    <property type="entry name" value="C-type_lectin-like/link_sf"/>
</dbReference>
<accession>A0A8C3HX20</accession>
<dbReference type="Ensembl" id="ENSCPBT00000029415.1">
    <property type="protein sequence ID" value="ENSCPBP00000024970.1"/>
    <property type="gene ID" value="ENSCPBG00000017756.1"/>
</dbReference>
<keyword evidence="9" id="KW-1185">Reference proteome</keyword>
<dbReference type="PROSITE" id="PS50041">
    <property type="entry name" value="C_TYPE_LECTIN_2"/>
    <property type="match status" value="1"/>
</dbReference>
<dbReference type="Proteomes" id="UP000694380">
    <property type="component" value="Unplaced"/>
</dbReference>
<dbReference type="GO" id="GO:0005886">
    <property type="term" value="C:plasma membrane"/>
    <property type="evidence" value="ECO:0007669"/>
    <property type="project" value="TreeGrafter"/>
</dbReference>
<feature type="compositionally biased region" description="Polar residues" evidence="6">
    <location>
        <begin position="26"/>
        <end position="39"/>
    </location>
</feature>
<evidence type="ECO:0000256" key="2">
    <source>
        <dbReference type="ARBA" id="ARBA00022734"/>
    </source>
</evidence>
<keyword evidence="4" id="KW-0812">Transmembrane</keyword>
<reference evidence="8" key="2">
    <citation type="submission" date="2025-09" db="UniProtKB">
        <authorList>
            <consortium name="Ensembl"/>
        </authorList>
    </citation>
    <scope>IDENTIFICATION</scope>
</reference>
<organism evidence="8 9">
    <name type="scientific">Chrysemys picta bellii</name>
    <name type="common">Western painted turtle</name>
    <name type="synonym">Emys bellii</name>
    <dbReference type="NCBI Taxonomy" id="8478"/>
    <lineage>
        <taxon>Eukaryota</taxon>
        <taxon>Metazoa</taxon>
        <taxon>Chordata</taxon>
        <taxon>Craniata</taxon>
        <taxon>Vertebrata</taxon>
        <taxon>Euteleostomi</taxon>
        <taxon>Archelosauria</taxon>
        <taxon>Testudinata</taxon>
        <taxon>Testudines</taxon>
        <taxon>Cryptodira</taxon>
        <taxon>Durocryptodira</taxon>
        <taxon>Testudinoidea</taxon>
        <taxon>Emydidae</taxon>
        <taxon>Chrysemys</taxon>
    </lineage>
</organism>
<keyword evidence="3" id="KW-0735">Signal-anchor</keyword>
<proteinExistence type="predicted"/>
<evidence type="ECO:0000313" key="8">
    <source>
        <dbReference type="Ensembl" id="ENSCPBP00000024970.1"/>
    </source>
</evidence>
<evidence type="ECO:0000256" key="3">
    <source>
        <dbReference type="ARBA" id="ARBA00022968"/>
    </source>
</evidence>
<dbReference type="Gene3D" id="3.10.100.10">
    <property type="entry name" value="Mannose-Binding Protein A, subunit A"/>
    <property type="match status" value="1"/>
</dbReference>
<name>A0A8C3HX20_CHRPI</name>
<dbReference type="InterPro" id="IPR051527">
    <property type="entry name" value="KLR_subfamily_B"/>
</dbReference>
<dbReference type="GO" id="GO:0038023">
    <property type="term" value="F:signaling receptor activity"/>
    <property type="evidence" value="ECO:0007669"/>
    <property type="project" value="TreeGrafter"/>
</dbReference>
<dbReference type="GO" id="GO:0009986">
    <property type="term" value="C:cell surface"/>
    <property type="evidence" value="ECO:0007669"/>
    <property type="project" value="TreeGrafter"/>
</dbReference>
<dbReference type="SUPFAM" id="SSF56436">
    <property type="entry name" value="C-type lectin-like"/>
    <property type="match status" value="1"/>
</dbReference>
<comment type="subcellular location">
    <subcellularLocation>
        <location evidence="1">Membrane</location>
        <topology evidence="1">Single-pass type II membrane protein</topology>
    </subcellularLocation>
</comment>
<sequence length="203" mass="22558">SHNSNSNNHSLVCCLEVFQGRSLQTDTGAVSSVPESSGVPQRHSPSRECNRSLEDLVSRLKQSLCHSAQSPSADGSGCKLCPVDWLSHRGKCYWFSKESTIWNKSRADCSVKSSRMLVIQDQEEMEFIQNVTQGKYHVWLGLSVTSPGKNWTWVDSSKLDQTLFPESSPTDLNSCGMIKGNQIKSEICSAELKWICQKEAVSL</sequence>
<evidence type="ECO:0000256" key="4">
    <source>
        <dbReference type="ARBA" id="ARBA00022989"/>
    </source>
</evidence>
<dbReference type="Pfam" id="PF00059">
    <property type="entry name" value="Lectin_C"/>
    <property type="match status" value="1"/>
</dbReference>
<evidence type="ECO:0000256" key="1">
    <source>
        <dbReference type="ARBA" id="ARBA00004606"/>
    </source>
</evidence>
<feature type="region of interest" description="Disordered" evidence="6">
    <location>
        <begin position="26"/>
        <end position="47"/>
    </location>
</feature>
<evidence type="ECO:0000259" key="7">
    <source>
        <dbReference type="PROSITE" id="PS50041"/>
    </source>
</evidence>
<keyword evidence="5" id="KW-1015">Disulfide bond</keyword>
<keyword evidence="4" id="KW-1133">Transmembrane helix</keyword>
<evidence type="ECO:0000256" key="5">
    <source>
        <dbReference type="ARBA" id="ARBA00023157"/>
    </source>
</evidence>
<dbReference type="PANTHER" id="PTHR46784">
    <property type="entry name" value="KILLER CELL LECTIN-LIKE RECEPTOR SUBFAMILY B MEMBER 1"/>
    <property type="match status" value="1"/>
</dbReference>
<dbReference type="AlphaFoldDB" id="A0A8C3HX20"/>
<dbReference type="PANTHER" id="PTHR46784:SF1">
    <property type="entry name" value="KILLER CELL LECTIN-LIKE RECEPTOR SUBFAMILY B MEMBER 1"/>
    <property type="match status" value="1"/>
</dbReference>
<dbReference type="GO" id="GO:0030246">
    <property type="term" value="F:carbohydrate binding"/>
    <property type="evidence" value="ECO:0007669"/>
    <property type="project" value="UniProtKB-KW"/>
</dbReference>
<keyword evidence="4" id="KW-0472">Membrane</keyword>
<dbReference type="OMA" id="TENKWIC"/>
<dbReference type="InterPro" id="IPR001304">
    <property type="entry name" value="C-type_lectin-like"/>
</dbReference>
<evidence type="ECO:0000313" key="9">
    <source>
        <dbReference type="Proteomes" id="UP000694380"/>
    </source>
</evidence>
<keyword evidence="2" id="KW-0430">Lectin</keyword>
<dbReference type="GeneTree" id="ENSGT00940000154685"/>